<dbReference type="AlphaFoldDB" id="A0A0L6VRC5"/>
<dbReference type="Proteomes" id="UP000037035">
    <property type="component" value="Unassembled WGS sequence"/>
</dbReference>
<comment type="caution">
    <text evidence="2">The sequence shown here is derived from an EMBL/GenBank/DDBJ whole genome shotgun (WGS) entry which is preliminary data.</text>
</comment>
<dbReference type="EMBL" id="LAVV01002543">
    <property type="protein sequence ID" value="KNZ62740.1"/>
    <property type="molecule type" value="Genomic_DNA"/>
</dbReference>
<organism evidence="2 3">
    <name type="scientific">Puccinia sorghi</name>
    <dbReference type="NCBI Taxonomy" id="27349"/>
    <lineage>
        <taxon>Eukaryota</taxon>
        <taxon>Fungi</taxon>
        <taxon>Dikarya</taxon>
        <taxon>Basidiomycota</taxon>
        <taxon>Pucciniomycotina</taxon>
        <taxon>Pucciniomycetes</taxon>
        <taxon>Pucciniales</taxon>
        <taxon>Pucciniaceae</taxon>
        <taxon>Puccinia</taxon>
    </lineage>
</organism>
<gene>
    <name evidence="2" type="ORF">VP01_1228g10</name>
</gene>
<dbReference type="VEuPathDB" id="FungiDB:VP01_1228g10"/>
<feature type="compositionally biased region" description="Polar residues" evidence="1">
    <location>
        <begin position="150"/>
        <end position="165"/>
    </location>
</feature>
<name>A0A0L6VRC5_9BASI</name>
<feature type="compositionally biased region" description="Basic and acidic residues" evidence="1">
    <location>
        <begin position="63"/>
        <end position="76"/>
    </location>
</feature>
<evidence type="ECO:0000313" key="3">
    <source>
        <dbReference type="Proteomes" id="UP000037035"/>
    </source>
</evidence>
<protein>
    <submittedName>
        <fullName evidence="2">Uncharacterized protein</fullName>
    </submittedName>
</protein>
<accession>A0A0L6VRC5</accession>
<sequence length="328" mass="36725">MAAHSAALSASSKADSSPRRLRTRVPRSNLLQQFAVSSQYHFSLESPKQFDEAEYFGSPKNGLHNDKDRTSPRDFEENSLTIDPLSQSASKSTRRLNISRHPRVSTPPPLPAPDLPYIQPDKFPAWLLGDPMAKSSAKYVSSRKDLDMPQRSSSASHTQQHNPSSPVRRAASPLLASSPFKFNHLQNSLSRQSSSCHLDFRRRSISPDDALDRRREKFWELYEYDSASPHLQSKYFDKPLPTNEQWSDLDIQNVSLIPEPKPGTAAIHLFEVFAPSTLPEPSHPNSSLTHVDTHSAQSLHNKSAQHEKVASIPFGFNFLHSADSAVNK</sequence>
<feature type="compositionally biased region" description="Polar residues" evidence="1">
    <location>
        <begin position="78"/>
        <end position="91"/>
    </location>
</feature>
<feature type="region of interest" description="Disordered" evidence="1">
    <location>
        <begin position="1"/>
        <end position="28"/>
    </location>
</feature>
<feature type="region of interest" description="Disordered" evidence="1">
    <location>
        <begin position="138"/>
        <end position="170"/>
    </location>
</feature>
<keyword evidence="3" id="KW-1185">Reference proteome</keyword>
<dbReference type="OrthoDB" id="2499165at2759"/>
<feature type="compositionally biased region" description="Basic residues" evidence="1">
    <location>
        <begin position="92"/>
        <end position="103"/>
    </location>
</feature>
<feature type="region of interest" description="Disordered" evidence="1">
    <location>
        <begin position="53"/>
        <end position="116"/>
    </location>
</feature>
<evidence type="ECO:0000256" key="1">
    <source>
        <dbReference type="SAM" id="MobiDB-lite"/>
    </source>
</evidence>
<reference evidence="2 3" key="1">
    <citation type="submission" date="2015-08" db="EMBL/GenBank/DDBJ databases">
        <title>Next Generation Sequencing and Analysis of the Genome of Puccinia sorghi L Schw, the Causal Agent of Maize Common Rust.</title>
        <authorList>
            <person name="Rochi L."/>
            <person name="Burguener G."/>
            <person name="Darino M."/>
            <person name="Turjanski A."/>
            <person name="Kreff E."/>
            <person name="Dieguez M.J."/>
            <person name="Sacco F."/>
        </authorList>
    </citation>
    <scope>NUCLEOTIDE SEQUENCE [LARGE SCALE GENOMIC DNA]</scope>
    <source>
        <strain evidence="2 3">RO10H11247</strain>
    </source>
</reference>
<proteinExistence type="predicted"/>
<feature type="region of interest" description="Disordered" evidence="1">
    <location>
        <begin position="280"/>
        <end position="304"/>
    </location>
</feature>
<feature type="compositionally biased region" description="Polar residues" evidence="1">
    <location>
        <begin position="283"/>
        <end position="302"/>
    </location>
</feature>
<feature type="compositionally biased region" description="Pro residues" evidence="1">
    <location>
        <begin position="105"/>
        <end position="114"/>
    </location>
</feature>
<evidence type="ECO:0000313" key="2">
    <source>
        <dbReference type="EMBL" id="KNZ62740.1"/>
    </source>
</evidence>
<feature type="compositionally biased region" description="Low complexity" evidence="1">
    <location>
        <begin position="1"/>
        <end position="15"/>
    </location>
</feature>